<organism evidence="1 2">
    <name type="scientific">Limosilactobacillus reuteri</name>
    <name type="common">Lactobacillus reuteri</name>
    <dbReference type="NCBI Taxonomy" id="1598"/>
    <lineage>
        <taxon>Bacteria</taxon>
        <taxon>Bacillati</taxon>
        <taxon>Bacillota</taxon>
        <taxon>Bacilli</taxon>
        <taxon>Lactobacillales</taxon>
        <taxon>Lactobacillaceae</taxon>
        <taxon>Limosilactobacillus</taxon>
    </lineage>
</organism>
<sequence length="105" mass="11796">MLNVDQVAEMVPSVRARLKVTDDELIKELLEEANAQVLDYTGQKKLIGSMSVYVKKLAVINYNRLGLEGETQRSEGGVTNYLETGVPKDIRQGLNRYRIAKVTKL</sequence>
<dbReference type="CDD" id="cd08055">
    <property type="entry name" value="gp15"/>
    <property type="match status" value="1"/>
</dbReference>
<evidence type="ECO:0008006" key="3">
    <source>
        <dbReference type="Google" id="ProtNLM"/>
    </source>
</evidence>
<dbReference type="AlphaFoldDB" id="A0A1Y4P9X4"/>
<gene>
    <name evidence="1" type="ORF">B5G22_03630</name>
</gene>
<comment type="caution">
    <text evidence="1">The sequence shown here is derived from an EMBL/GenBank/DDBJ whole genome shotgun (WGS) entry which is preliminary data.</text>
</comment>
<protein>
    <recommendedName>
        <fullName evidence="3">Phage head-tail connector protein</fullName>
    </recommendedName>
</protein>
<proteinExistence type="predicted"/>
<accession>A0A1Y4P9X4</accession>
<dbReference type="EMBL" id="NFHN01000010">
    <property type="protein sequence ID" value="OUN49109.1"/>
    <property type="molecule type" value="Genomic_DNA"/>
</dbReference>
<dbReference type="Pfam" id="PF05135">
    <property type="entry name" value="Phage_connect_1"/>
    <property type="match status" value="1"/>
</dbReference>
<dbReference type="InterPro" id="IPR053746">
    <property type="entry name" value="Viral_HT_Connector_Assembly"/>
</dbReference>
<evidence type="ECO:0000313" key="2">
    <source>
        <dbReference type="Proteomes" id="UP000195868"/>
    </source>
</evidence>
<reference evidence="2" key="1">
    <citation type="submission" date="2017-04" db="EMBL/GenBank/DDBJ databases">
        <title>Function of individual gut microbiota members based on whole genome sequencing of pure cultures obtained from chicken caecum.</title>
        <authorList>
            <person name="Medvecky M."/>
            <person name="Cejkova D."/>
            <person name="Polansky O."/>
            <person name="Karasova D."/>
            <person name="Kubasova T."/>
            <person name="Cizek A."/>
            <person name="Rychlik I."/>
        </authorList>
    </citation>
    <scope>NUCLEOTIDE SEQUENCE [LARGE SCALE GENOMIC DNA]</scope>
    <source>
        <strain evidence="2">An71</strain>
    </source>
</reference>
<dbReference type="InterPro" id="IPR021146">
    <property type="entry name" value="Phage_gp6-like_head-tail"/>
</dbReference>
<dbReference type="Proteomes" id="UP000195868">
    <property type="component" value="Unassembled WGS sequence"/>
</dbReference>
<dbReference type="Gene3D" id="1.10.246.150">
    <property type="match status" value="1"/>
</dbReference>
<evidence type="ECO:0000313" key="1">
    <source>
        <dbReference type="EMBL" id="OUN49109.1"/>
    </source>
</evidence>
<name>A0A1Y4P9X4_LIMRT</name>